<dbReference type="Pfam" id="PF07715">
    <property type="entry name" value="Plug"/>
    <property type="match status" value="1"/>
</dbReference>
<evidence type="ECO:0000256" key="1">
    <source>
        <dbReference type="ARBA" id="ARBA00004571"/>
    </source>
</evidence>
<evidence type="ECO:0000256" key="9">
    <source>
        <dbReference type="ARBA" id="ARBA00023237"/>
    </source>
</evidence>
<keyword evidence="6" id="KW-0408">Iron</keyword>
<dbReference type="SUPFAM" id="SSF56935">
    <property type="entry name" value="Porins"/>
    <property type="match status" value="1"/>
</dbReference>
<keyword evidence="4" id="KW-0406">Ion transport</keyword>
<evidence type="ECO:0000256" key="2">
    <source>
        <dbReference type="ARBA" id="ARBA00022448"/>
    </source>
</evidence>
<keyword evidence="12" id="KW-0732">Signal</keyword>
<dbReference type="InterPro" id="IPR012910">
    <property type="entry name" value="Plug_dom"/>
</dbReference>
<comment type="caution">
    <text evidence="14">The sequence shown here is derived from an EMBL/GenBank/DDBJ whole genome shotgun (WGS) entry which is preliminary data.</text>
</comment>
<evidence type="ECO:0000256" key="11">
    <source>
        <dbReference type="RuleBase" id="RU003357"/>
    </source>
</evidence>
<keyword evidence="8 10" id="KW-0472">Membrane</keyword>
<accession>A0ABS7PPV2</accession>
<dbReference type="InterPro" id="IPR037066">
    <property type="entry name" value="Plug_dom_sf"/>
</dbReference>
<dbReference type="PANTHER" id="PTHR32552">
    <property type="entry name" value="FERRICHROME IRON RECEPTOR-RELATED"/>
    <property type="match status" value="1"/>
</dbReference>
<dbReference type="CDD" id="cd01347">
    <property type="entry name" value="ligand_gated_channel"/>
    <property type="match status" value="1"/>
</dbReference>
<protein>
    <submittedName>
        <fullName evidence="14">TonB-dependent receptor</fullName>
    </submittedName>
</protein>
<sequence>MKLRHLARSSRTALAIALAAPAAIALPQAAHAQAAAQSFSIPAGDLRAALQAFSSSTGIQLVYSSDLVAGKHSPGVSGEMTAQAALARLLAGTGLSARMSGNSATITRGGTAGEIAAQDGERVLGPVRVEGSQGSPYFGGAGRDVGVNGINGSRDITATEGTGSFTSGALTIGSKVAQSMKDVPQTISVLTSERLEQQNVTDFTTAMRQMPGITLVQGSSSMETTFLSRGFKIESIQVDGGAPLSTSFGGGAGYFPQIDMSIYDHVEILRGAAGQFSAYGNPSGTVNLVRKKPLDHSQLSIDAQVGSWSNYRLVIDATTPLAFDGKLRGRLVTTYQDQRYFYDRAKLNKILIYGVAELDVTPTTLVTAGLNYIKQDTVPWIGGLPRYQAGGDLKLPRSTSLVFPWNRWDFETRELFGTLEQKIGSEWLLKLNVTQNRQTSFRKTAGSAGAINPVNGLGADMIGSYYDYAGKQLSAEATFTGAFTLFGQRQEVAMGVNRVTSDAPGRGYQPLIIGRHDNLYQPYPNGPIYCGNGVTLCPAGSINRTYPPVNVLNFNPNDPIYTEPRKPLSSALFLENGQVRSTAYLNLRLTAFDRLHLTTGVRWSREQTNQVQQALCVFLPSSGCVGKAIGDVRSVPFNRHYGSTDFSWPPAANLSFDVTKALTAYVGYTDIYTSQSEFRTAQQTALAPVTGGNWEAGVKWAARDGKLNLTLAAYRMRQKGGAIRDITIPEYEVSEGVRCCYIGDPDNVYQSTGFDIEVSGELRRGLQLSASYTYNEATYEGKMYEEYGIAGTSFISISPKQVYKLWMSYDFGAAGHRGRLSGLTLSAGVNGQSAGYNTGYFCQNFVGESNPINGQRECASWGPPDYAPYEFTVPAYAVVSARIDYRFSDKWSLALNLENILDKTYYQTVSNSPSSGHWYGAPRSVTASLRAKW</sequence>
<dbReference type="RefSeq" id="WP_222990459.1">
    <property type="nucleotide sequence ID" value="NZ_JAINVV010000006.1"/>
</dbReference>
<name>A0ABS7PPV2_9SPHN</name>
<dbReference type="Pfam" id="PF07660">
    <property type="entry name" value="STN"/>
    <property type="match status" value="1"/>
</dbReference>
<keyword evidence="2 10" id="KW-0813">Transport</keyword>
<dbReference type="Gene3D" id="2.170.130.10">
    <property type="entry name" value="TonB-dependent receptor, plug domain"/>
    <property type="match status" value="1"/>
</dbReference>
<comment type="similarity">
    <text evidence="10 11">Belongs to the TonB-dependent receptor family.</text>
</comment>
<dbReference type="Gene3D" id="3.55.50.30">
    <property type="match status" value="1"/>
</dbReference>
<dbReference type="InterPro" id="IPR000531">
    <property type="entry name" value="Beta-barrel_TonB"/>
</dbReference>
<dbReference type="SMART" id="SM00965">
    <property type="entry name" value="STN"/>
    <property type="match status" value="1"/>
</dbReference>
<keyword evidence="4" id="KW-0410">Iron transport</keyword>
<dbReference type="EMBL" id="JAINVV010000006">
    <property type="protein sequence ID" value="MBY8823343.1"/>
    <property type="molecule type" value="Genomic_DNA"/>
</dbReference>
<evidence type="ECO:0000256" key="3">
    <source>
        <dbReference type="ARBA" id="ARBA00022452"/>
    </source>
</evidence>
<evidence type="ECO:0000256" key="6">
    <source>
        <dbReference type="ARBA" id="ARBA00023004"/>
    </source>
</evidence>
<keyword evidence="9 10" id="KW-0998">Cell outer membrane</keyword>
<evidence type="ECO:0000256" key="10">
    <source>
        <dbReference type="PROSITE-ProRule" id="PRU01360"/>
    </source>
</evidence>
<keyword evidence="7 11" id="KW-0798">TonB box</keyword>
<keyword evidence="14" id="KW-0675">Receptor</keyword>
<gene>
    <name evidence="14" type="ORF">K7G82_13645</name>
</gene>
<dbReference type="Gene3D" id="2.40.170.20">
    <property type="entry name" value="TonB-dependent receptor, beta-barrel domain"/>
    <property type="match status" value="1"/>
</dbReference>
<dbReference type="PROSITE" id="PS52016">
    <property type="entry name" value="TONB_DEPENDENT_REC_3"/>
    <property type="match status" value="1"/>
</dbReference>
<evidence type="ECO:0000313" key="15">
    <source>
        <dbReference type="Proteomes" id="UP000706039"/>
    </source>
</evidence>
<dbReference type="Pfam" id="PF00593">
    <property type="entry name" value="TonB_dep_Rec_b-barrel"/>
    <property type="match status" value="1"/>
</dbReference>
<dbReference type="Proteomes" id="UP000706039">
    <property type="component" value="Unassembled WGS sequence"/>
</dbReference>
<reference evidence="14 15" key="1">
    <citation type="submission" date="2021-08" db="EMBL/GenBank/DDBJ databases">
        <authorList>
            <person name="Tuo L."/>
        </authorList>
    </citation>
    <scope>NUCLEOTIDE SEQUENCE [LARGE SCALE GENOMIC DNA]</scope>
    <source>
        <strain evidence="14 15">JCM 31229</strain>
    </source>
</reference>
<comment type="subcellular location">
    <subcellularLocation>
        <location evidence="1 10">Cell outer membrane</location>
        <topology evidence="1 10">Multi-pass membrane protein</topology>
    </subcellularLocation>
</comment>
<evidence type="ECO:0000256" key="7">
    <source>
        <dbReference type="ARBA" id="ARBA00023077"/>
    </source>
</evidence>
<evidence type="ECO:0000259" key="13">
    <source>
        <dbReference type="SMART" id="SM00965"/>
    </source>
</evidence>
<evidence type="ECO:0000313" key="14">
    <source>
        <dbReference type="EMBL" id="MBY8823343.1"/>
    </source>
</evidence>
<organism evidence="14 15">
    <name type="scientific">Sphingomonas colocasiae</name>
    <dbReference type="NCBI Taxonomy" id="1848973"/>
    <lineage>
        <taxon>Bacteria</taxon>
        <taxon>Pseudomonadati</taxon>
        <taxon>Pseudomonadota</taxon>
        <taxon>Alphaproteobacteria</taxon>
        <taxon>Sphingomonadales</taxon>
        <taxon>Sphingomonadaceae</taxon>
        <taxon>Sphingomonas</taxon>
    </lineage>
</organism>
<feature type="chain" id="PRO_5046898775" evidence="12">
    <location>
        <begin position="33"/>
        <end position="933"/>
    </location>
</feature>
<dbReference type="PANTHER" id="PTHR32552:SF74">
    <property type="entry name" value="HYDROXAMATE SIDEROPHORE RECEPTOR FHUE"/>
    <property type="match status" value="1"/>
</dbReference>
<dbReference type="InterPro" id="IPR039426">
    <property type="entry name" value="TonB-dep_rcpt-like"/>
</dbReference>
<keyword evidence="5 10" id="KW-0812">Transmembrane</keyword>
<feature type="signal peptide" evidence="12">
    <location>
        <begin position="1"/>
        <end position="32"/>
    </location>
</feature>
<dbReference type="InterPro" id="IPR011662">
    <property type="entry name" value="Secretin/TonB_short_N"/>
</dbReference>
<evidence type="ECO:0000256" key="5">
    <source>
        <dbReference type="ARBA" id="ARBA00022692"/>
    </source>
</evidence>
<keyword evidence="15" id="KW-1185">Reference proteome</keyword>
<evidence type="ECO:0000256" key="12">
    <source>
        <dbReference type="SAM" id="SignalP"/>
    </source>
</evidence>
<evidence type="ECO:0000256" key="4">
    <source>
        <dbReference type="ARBA" id="ARBA00022496"/>
    </source>
</evidence>
<evidence type="ECO:0000256" key="8">
    <source>
        <dbReference type="ARBA" id="ARBA00023136"/>
    </source>
</evidence>
<keyword evidence="3 10" id="KW-1134">Transmembrane beta strand</keyword>
<dbReference type="InterPro" id="IPR036942">
    <property type="entry name" value="Beta-barrel_TonB_sf"/>
</dbReference>
<proteinExistence type="inferred from homology"/>
<feature type="domain" description="Secretin/TonB short N-terminal" evidence="13">
    <location>
        <begin position="59"/>
        <end position="109"/>
    </location>
</feature>